<organism evidence="2 3">
    <name type="scientific">Meganyctiphanes norvegica</name>
    <name type="common">Northern krill</name>
    <name type="synonym">Thysanopoda norvegica</name>
    <dbReference type="NCBI Taxonomy" id="48144"/>
    <lineage>
        <taxon>Eukaryota</taxon>
        <taxon>Metazoa</taxon>
        <taxon>Ecdysozoa</taxon>
        <taxon>Arthropoda</taxon>
        <taxon>Crustacea</taxon>
        <taxon>Multicrustacea</taxon>
        <taxon>Malacostraca</taxon>
        <taxon>Eumalacostraca</taxon>
        <taxon>Eucarida</taxon>
        <taxon>Euphausiacea</taxon>
        <taxon>Euphausiidae</taxon>
        <taxon>Meganyctiphanes</taxon>
    </lineage>
</organism>
<dbReference type="SUPFAM" id="SSF56436">
    <property type="entry name" value="C-type lectin-like"/>
    <property type="match status" value="1"/>
</dbReference>
<dbReference type="PROSITE" id="PS50041">
    <property type="entry name" value="C_TYPE_LECTIN_2"/>
    <property type="match status" value="1"/>
</dbReference>
<dbReference type="Proteomes" id="UP001497623">
    <property type="component" value="Unassembled WGS sequence"/>
</dbReference>
<accession>A0AAV2PQU8</accession>
<reference evidence="2 3" key="1">
    <citation type="submission" date="2024-05" db="EMBL/GenBank/DDBJ databases">
        <authorList>
            <person name="Wallberg A."/>
        </authorList>
    </citation>
    <scope>NUCLEOTIDE SEQUENCE [LARGE SCALE GENOMIC DNA]</scope>
</reference>
<dbReference type="AlphaFoldDB" id="A0AAV2PQU8"/>
<feature type="domain" description="C-type lectin" evidence="1">
    <location>
        <begin position="86"/>
        <end position="204"/>
    </location>
</feature>
<evidence type="ECO:0000313" key="2">
    <source>
        <dbReference type="EMBL" id="CAL4063679.1"/>
    </source>
</evidence>
<evidence type="ECO:0000313" key="3">
    <source>
        <dbReference type="Proteomes" id="UP001497623"/>
    </source>
</evidence>
<dbReference type="PANTHER" id="PTHR22801:SF63">
    <property type="entry name" value="C-TYPE LECTIN DOMAIN-CONTAINING PROTEIN"/>
    <property type="match status" value="1"/>
</dbReference>
<sequence>MCNKCIKSVCSDGCGNGQCTSPDKCTCSPEYTGASCITPQLCTHPTCNDIQKCALYTIDQCLCVLFLSILFESDCPESEGFFGAPGTRQCMKTFMDKTRSWDGAESLCRSQGLKLAKPQDAAALNKYLNEKHGKEWYWVSARGTGSGGWQWTDGEVLSLSDPLWGDGEPDSTSRGDCLYLYSHPSDIAAGTPYYDAPCSYTRPYPLCEVISEF</sequence>
<dbReference type="Pfam" id="PF00059">
    <property type="entry name" value="Lectin_C"/>
    <property type="match status" value="1"/>
</dbReference>
<feature type="non-terminal residue" evidence="2">
    <location>
        <position position="213"/>
    </location>
</feature>
<keyword evidence="3" id="KW-1185">Reference proteome</keyword>
<dbReference type="InterPro" id="IPR050801">
    <property type="entry name" value="Ca-Dep_Lectins_ImmuneDev"/>
</dbReference>
<dbReference type="SMART" id="SM00034">
    <property type="entry name" value="CLECT"/>
    <property type="match status" value="1"/>
</dbReference>
<gene>
    <name evidence="2" type="ORF">MNOR_LOCUS3534</name>
</gene>
<dbReference type="InterPro" id="IPR000742">
    <property type="entry name" value="EGF"/>
</dbReference>
<dbReference type="InterPro" id="IPR016186">
    <property type="entry name" value="C-type_lectin-like/link_sf"/>
</dbReference>
<protein>
    <recommendedName>
        <fullName evidence="1">C-type lectin domain-containing protein</fullName>
    </recommendedName>
</protein>
<dbReference type="Gene3D" id="2.10.25.10">
    <property type="entry name" value="Laminin"/>
    <property type="match status" value="1"/>
</dbReference>
<evidence type="ECO:0000259" key="1">
    <source>
        <dbReference type="PROSITE" id="PS50041"/>
    </source>
</evidence>
<dbReference type="PANTHER" id="PTHR22801">
    <property type="entry name" value="LITHOSTATHINE"/>
    <property type="match status" value="1"/>
</dbReference>
<dbReference type="InterPro" id="IPR001304">
    <property type="entry name" value="C-type_lectin-like"/>
</dbReference>
<comment type="caution">
    <text evidence="2">The sequence shown here is derived from an EMBL/GenBank/DDBJ whole genome shotgun (WGS) entry which is preliminary data.</text>
</comment>
<dbReference type="Gene3D" id="3.10.100.10">
    <property type="entry name" value="Mannose-Binding Protein A, subunit A"/>
    <property type="match status" value="1"/>
</dbReference>
<dbReference type="PROSITE" id="PS00022">
    <property type="entry name" value="EGF_1"/>
    <property type="match status" value="1"/>
</dbReference>
<dbReference type="CDD" id="cd00037">
    <property type="entry name" value="CLECT"/>
    <property type="match status" value="1"/>
</dbReference>
<dbReference type="EMBL" id="CAXKWB010001220">
    <property type="protein sequence ID" value="CAL4063679.1"/>
    <property type="molecule type" value="Genomic_DNA"/>
</dbReference>
<dbReference type="InterPro" id="IPR016187">
    <property type="entry name" value="CTDL_fold"/>
</dbReference>
<proteinExistence type="predicted"/>
<name>A0AAV2PQU8_MEGNR</name>